<proteinExistence type="predicted"/>
<organism evidence="7 8">
    <name type="scientific">Phoxinus phoxinus</name>
    <name type="common">Eurasian minnow</name>
    <dbReference type="NCBI Taxonomy" id="58324"/>
    <lineage>
        <taxon>Eukaryota</taxon>
        <taxon>Metazoa</taxon>
        <taxon>Chordata</taxon>
        <taxon>Craniata</taxon>
        <taxon>Vertebrata</taxon>
        <taxon>Euteleostomi</taxon>
        <taxon>Actinopterygii</taxon>
        <taxon>Neopterygii</taxon>
        <taxon>Teleostei</taxon>
        <taxon>Ostariophysi</taxon>
        <taxon>Cypriniformes</taxon>
        <taxon>Leuciscidae</taxon>
        <taxon>Phoxininae</taxon>
        <taxon>Phoxinus</taxon>
    </lineage>
</organism>
<dbReference type="PROSITE" id="PS50003">
    <property type="entry name" value="PH_DOMAIN"/>
    <property type="match status" value="1"/>
</dbReference>
<keyword evidence="2" id="KW-0479">Metal-binding</keyword>
<dbReference type="InterPro" id="IPR008936">
    <property type="entry name" value="Rho_GTPase_activation_prot"/>
</dbReference>
<dbReference type="Gene3D" id="1.10.555.10">
    <property type="entry name" value="Rho GTPase activation protein"/>
    <property type="match status" value="1"/>
</dbReference>
<dbReference type="InterPro" id="IPR011993">
    <property type="entry name" value="PH-like_dom_sf"/>
</dbReference>
<evidence type="ECO:0000256" key="3">
    <source>
        <dbReference type="SAM" id="MobiDB-lite"/>
    </source>
</evidence>
<dbReference type="SUPFAM" id="SSF50729">
    <property type="entry name" value="PH domain-like"/>
    <property type="match status" value="2"/>
</dbReference>
<dbReference type="AlphaFoldDB" id="A0AAN9CRA0"/>
<dbReference type="SUPFAM" id="SSF48350">
    <property type="entry name" value="GTPase activation domain, GAP"/>
    <property type="match status" value="1"/>
</dbReference>
<dbReference type="PRINTS" id="PR00405">
    <property type="entry name" value="REVINTRACTNG"/>
</dbReference>
<evidence type="ECO:0000259" key="6">
    <source>
        <dbReference type="PROSITE" id="PS50238"/>
    </source>
</evidence>
<dbReference type="InterPro" id="IPR000198">
    <property type="entry name" value="RhoGAP_dom"/>
</dbReference>
<dbReference type="PANTHER" id="PTHR45899:SF5">
    <property type="entry name" value="ARF-GAP WITH RHO-GAP DOMAIN, ANK REPEAT AND PH DOMAIN-CONTAINING PROTEIN 1-LIKE"/>
    <property type="match status" value="1"/>
</dbReference>
<sequence length="976" mass="108712">MKNITKMSVSDPPVLIPVPKPRSRYLNRAVVGQTSTERDGVGPMPCPDVQVDGHMNSEVETYIKNEVSADDPSSQLHSTSEPPDLQAVQTNCSETSETLPWPASLPISPSSDPDPVKTADSMSSDDSSVTLNSSKSQDDLNKDDLNSDNAIFTEKLMDAQTELGTSQVIHQIPKSQNIQIKTERFKKPRAATIRVSRKKQTLPGSRQRTSECAVTQTSWLDVWKGRKHNVLWAALDGQLMSLWKKRTDKFTEYVFHVTSITNIRKQDQGHFSISLQKKQFEFMAHSEAVQESWLASLYATRGMDPVTTSKQHGPLVMKDPRKKVYTAICGYTFWIYSSKEDFNIGLGMMFVSMNIAAVKSTGRHSFSLITPYRTFNFSADSAKDATAWLENLNDVIRSALSYSEVAHRLWSSPCNKVCADCGAAHPEWASVNLLVVICEACAGAHRSMGSDRSKVRGLKLDNKVWTEPLIQLFILYGNKAANSVWGHNIPPAEQIGPDVSPDQKAEFILAKYRKGLYRKAHPLAASQKLLDQRLREVVCGPDVEETLSLLCSGARVLFSATDPAVPSAISVAEASGQALQTELLRHNEFVEAPDFEQTRHSEEQMEELHGKLDEERFLFSQENESAACDVLDLTEVIAVFDCSAGQTHEFEVLTLTDRLTCSADERNTLLGHMLHIMKILLAGAVVDDDLLGVCAVSRACLREGAALQCAEVWCTLQAGEMTIHSKQHGSRDTVILGAQTHCHLQRSEKCILLEFAERTLHMQFELELSCVRWYELVNGAVSSTTDGRQRTGSVPCAVDLCISHITQYGLKVEGLYRRCGVAPQISKLVDALRVSPRGTVLETDESSVLDVSGALKQILRQEMELIPNTHRPHWLRAAVLSDVKHRLLTYRKLLNQLHPDQHATLAALCGHLHMVQMHSQVNRMTAHNLAVIFVVTLFQEFAMNTGMVQLTRELIMLHVQIFTNHVEAEREIITAL</sequence>
<evidence type="ECO:0000313" key="8">
    <source>
        <dbReference type="Proteomes" id="UP001364617"/>
    </source>
</evidence>
<dbReference type="GO" id="GO:0005096">
    <property type="term" value="F:GTPase activator activity"/>
    <property type="evidence" value="ECO:0007669"/>
    <property type="project" value="UniProtKB-KW"/>
</dbReference>
<dbReference type="GO" id="GO:0008360">
    <property type="term" value="P:regulation of cell shape"/>
    <property type="evidence" value="ECO:0007669"/>
    <property type="project" value="TreeGrafter"/>
</dbReference>
<dbReference type="PROSITE" id="PS50238">
    <property type="entry name" value="RHOGAP"/>
    <property type="match status" value="1"/>
</dbReference>
<dbReference type="InterPro" id="IPR052227">
    <property type="entry name" value="Arf-Rho-GAP_ANK-PH_domain"/>
</dbReference>
<dbReference type="SMART" id="SM00105">
    <property type="entry name" value="ArfGap"/>
    <property type="match status" value="1"/>
</dbReference>
<dbReference type="InterPro" id="IPR001164">
    <property type="entry name" value="ArfGAP_dom"/>
</dbReference>
<feature type="domain" description="PH" evidence="4">
    <location>
        <begin position="363"/>
        <end position="397"/>
    </location>
</feature>
<feature type="compositionally biased region" description="Basic and acidic residues" evidence="3">
    <location>
        <begin position="136"/>
        <end position="145"/>
    </location>
</feature>
<keyword evidence="2" id="KW-0862">Zinc</keyword>
<dbReference type="GO" id="GO:0007165">
    <property type="term" value="P:signal transduction"/>
    <property type="evidence" value="ECO:0007669"/>
    <property type="project" value="InterPro"/>
</dbReference>
<dbReference type="SMART" id="SM00324">
    <property type="entry name" value="RhoGAP"/>
    <property type="match status" value="1"/>
</dbReference>
<accession>A0AAN9CRA0</accession>
<evidence type="ECO:0000313" key="7">
    <source>
        <dbReference type="EMBL" id="KAK7144023.1"/>
    </source>
</evidence>
<keyword evidence="8" id="KW-1185">Reference proteome</keyword>
<dbReference type="Pfam" id="PF00620">
    <property type="entry name" value="RhoGAP"/>
    <property type="match status" value="1"/>
</dbReference>
<dbReference type="InterPro" id="IPR037278">
    <property type="entry name" value="ARFGAP/RecO"/>
</dbReference>
<feature type="domain" description="Arf-GAP" evidence="5">
    <location>
        <begin position="403"/>
        <end position="527"/>
    </location>
</feature>
<feature type="compositionally biased region" description="Low complexity" evidence="3">
    <location>
        <begin position="120"/>
        <end position="135"/>
    </location>
</feature>
<dbReference type="EMBL" id="JAYKXH010000015">
    <property type="protein sequence ID" value="KAK7144023.1"/>
    <property type="molecule type" value="Genomic_DNA"/>
</dbReference>
<dbReference type="InterPro" id="IPR038508">
    <property type="entry name" value="ArfGAP_dom_sf"/>
</dbReference>
<name>A0AAN9CRA0_9TELE</name>
<keyword evidence="1" id="KW-0343">GTPase activation</keyword>
<evidence type="ECO:0000256" key="2">
    <source>
        <dbReference type="PROSITE-ProRule" id="PRU00288"/>
    </source>
</evidence>
<dbReference type="Pfam" id="PF01412">
    <property type="entry name" value="ArfGap"/>
    <property type="match status" value="1"/>
</dbReference>
<evidence type="ECO:0008006" key="9">
    <source>
        <dbReference type="Google" id="ProtNLM"/>
    </source>
</evidence>
<evidence type="ECO:0000259" key="4">
    <source>
        <dbReference type="PROSITE" id="PS50003"/>
    </source>
</evidence>
<feature type="compositionally biased region" description="Low complexity" evidence="3">
    <location>
        <begin position="102"/>
        <end position="113"/>
    </location>
</feature>
<feature type="domain" description="Rho-GAP" evidence="6">
    <location>
        <begin position="782"/>
        <end position="962"/>
    </location>
</feature>
<dbReference type="GO" id="GO:0005737">
    <property type="term" value="C:cytoplasm"/>
    <property type="evidence" value="ECO:0007669"/>
    <property type="project" value="TreeGrafter"/>
</dbReference>
<evidence type="ECO:0000259" key="5">
    <source>
        <dbReference type="PROSITE" id="PS50115"/>
    </source>
</evidence>
<dbReference type="InterPro" id="IPR001849">
    <property type="entry name" value="PH_domain"/>
</dbReference>
<dbReference type="PROSITE" id="PS50115">
    <property type="entry name" value="ARFGAP"/>
    <property type="match status" value="1"/>
</dbReference>
<feature type="region of interest" description="Disordered" evidence="3">
    <location>
        <begin position="32"/>
        <end position="145"/>
    </location>
</feature>
<dbReference type="SUPFAM" id="SSF57863">
    <property type="entry name" value="ArfGap/RecO-like zinc finger"/>
    <property type="match status" value="1"/>
</dbReference>
<dbReference type="Proteomes" id="UP001364617">
    <property type="component" value="Unassembled WGS sequence"/>
</dbReference>
<gene>
    <name evidence="7" type="ORF">R3I93_015010</name>
</gene>
<reference evidence="7 8" key="1">
    <citation type="submission" date="2024-02" db="EMBL/GenBank/DDBJ databases">
        <title>Chromosome-level genome assembly of the Eurasian Minnow (Phoxinus phoxinus).</title>
        <authorList>
            <person name="Oriowo T.O."/>
            <person name="Martin S."/>
            <person name="Stange M."/>
            <person name="Chrysostomakis Y."/>
            <person name="Brown T."/>
            <person name="Winkler S."/>
            <person name="Kukowka S."/>
            <person name="Myers E.W."/>
            <person name="Bohne A."/>
        </authorList>
    </citation>
    <scope>NUCLEOTIDE SEQUENCE [LARGE SCALE GENOMIC DNA]</scope>
    <source>
        <strain evidence="7">ZFMK-TIS-60720</strain>
        <tissue evidence="7">Whole Organism</tissue>
    </source>
</reference>
<dbReference type="Gene3D" id="2.30.29.30">
    <property type="entry name" value="Pleckstrin-homology domain (PH domain)/Phosphotyrosine-binding domain (PTB)"/>
    <property type="match status" value="2"/>
</dbReference>
<dbReference type="Gene3D" id="1.10.220.150">
    <property type="entry name" value="Arf GTPase activating protein"/>
    <property type="match status" value="1"/>
</dbReference>
<dbReference type="GO" id="GO:0005547">
    <property type="term" value="F:phosphatidylinositol-3,4,5-trisphosphate binding"/>
    <property type="evidence" value="ECO:0007669"/>
    <property type="project" value="TreeGrafter"/>
</dbReference>
<dbReference type="GO" id="GO:0008270">
    <property type="term" value="F:zinc ion binding"/>
    <property type="evidence" value="ECO:0007669"/>
    <property type="project" value="UniProtKB-KW"/>
</dbReference>
<protein>
    <recommendedName>
        <fullName evidence="9">Arf-GAP with Rho-GAP domain, ANK repeat and PH domain-containing protein 1-like</fullName>
    </recommendedName>
</protein>
<comment type="caution">
    <text evidence="7">The sequence shown here is derived from an EMBL/GenBank/DDBJ whole genome shotgun (WGS) entry which is preliminary data.</text>
</comment>
<dbReference type="SMART" id="SM00233">
    <property type="entry name" value="PH"/>
    <property type="match status" value="3"/>
</dbReference>
<keyword evidence="2" id="KW-0863">Zinc-finger</keyword>
<evidence type="ECO:0000256" key="1">
    <source>
        <dbReference type="ARBA" id="ARBA00022468"/>
    </source>
</evidence>
<feature type="compositionally biased region" description="Polar residues" evidence="3">
    <location>
        <begin position="71"/>
        <end position="98"/>
    </location>
</feature>
<dbReference type="PANTHER" id="PTHR45899">
    <property type="entry name" value="RHO GTPASE ACTIVATING PROTEIN AT 15B, ISOFORM C"/>
    <property type="match status" value="1"/>
</dbReference>